<evidence type="ECO:0000313" key="2">
    <source>
        <dbReference type="Proteomes" id="UP000799755"/>
    </source>
</evidence>
<comment type="caution">
    <text evidence="1">The sequence shown here is derived from an EMBL/GenBank/DDBJ whole genome shotgun (WGS) entry which is preliminary data.</text>
</comment>
<name>A0ACB6RC55_9PLEO</name>
<reference evidence="1" key="1">
    <citation type="journal article" date="2020" name="Stud. Mycol.">
        <title>101 Dothideomycetes genomes: a test case for predicting lifestyles and emergence of pathogens.</title>
        <authorList>
            <person name="Haridas S."/>
            <person name="Albert R."/>
            <person name="Binder M."/>
            <person name="Bloem J."/>
            <person name="Labutti K."/>
            <person name="Salamov A."/>
            <person name="Andreopoulos B."/>
            <person name="Baker S."/>
            <person name="Barry K."/>
            <person name="Bills G."/>
            <person name="Bluhm B."/>
            <person name="Cannon C."/>
            <person name="Castanera R."/>
            <person name="Culley D."/>
            <person name="Daum C."/>
            <person name="Ezra D."/>
            <person name="Gonzalez J."/>
            <person name="Henrissat B."/>
            <person name="Kuo A."/>
            <person name="Liang C."/>
            <person name="Lipzen A."/>
            <person name="Lutzoni F."/>
            <person name="Magnuson J."/>
            <person name="Mondo S."/>
            <person name="Nolan M."/>
            <person name="Ohm R."/>
            <person name="Pangilinan J."/>
            <person name="Park H.-J."/>
            <person name="Ramirez L."/>
            <person name="Alfaro M."/>
            <person name="Sun H."/>
            <person name="Tritt A."/>
            <person name="Yoshinaga Y."/>
            <person name="Zwiers L.-H."/>
            <person name="Turgeon B."/>
            <person name="Goodwin S."/>
            <person name="Spatafora J."/>
            <person name="Crous P."/>
            <person name="Grigoriev I."/>
        </authorList>
    </citation>
    <scope>NUCLEOTIDE SEQUENCE</scope>
    <source>
        <strain evidence="1">ATCC 200398</strain>
    </source>
</reference>
<proteinExistence type="predicted"/>
<evidence type="ECO:0000313" key="1">
    <source>
        <dbReference type="EMBL" id="KAF2476625.1"/>
    </source>
</evidence>
<organism evidence="1 2">
    <name type="scientific">Lindgomyces ingoldianus</name>
    <dbReference type="NCBI Taxonomy" id="673940"/>
    <lineage>
        <taxon>Eukaryota</taxon>
        <taxon>Fungi</taxon>
        <taxon>Dikarya</taxon>
        <taxon>Ascomycota</taxon>
        <taxon>Pezizomycotina</taxon>
        <taxon>Dothideomycetes</taxon>
        <taxon>Pleosporomycetidae</taxon>
        <taxon>Pleosporales</taxon>
        <taxon>Lindgomycetaceae</taxon>
        <taxon>Lindgomyces</taxon>
    </lineage>
</organism>
<keyword evidence="2" id="KW-1185">Reference proteome</keyword>
<dbReference type="EMBL" id="MU003494">
    <property type="protein sequence ID" value="KAF2476625.1"/>
    <property type="molecule type" value="Genomic_DNA"/>
</dbReference>
<gene>
    <name evidence="1" type="ORF">BDR25DRAFT_277906</name>
</gene>
<accession>A0ACB6RC55</accession>
<protein>
    <submittedName>
        <fullName evidence="1">Isoleucyl-tRNA synthetase-like protein</fullName>
    </submittedName>
</protein>
<sequence length="1048" mass="118358">MLTPTRLLRASWTSTLHLPKSSFPARPLPSVSAEYLRRCSDELYAWQQSSRSSPDVNGCVPETFTLHDGPPYANGPLHIGHALNKITKDIICRFQVGQGKKVSYIPGWDCHGLPIEIKALQAQNKDANMDAVSVRKAAGELATRTVEEQMRGFREWAVMGDWNNAYRTMERGFEIRQLEVFRRMFEKGLIYRQFKPVYWSPSSRTALAEAELEYDENHKSLAAFVRFPVTVSDVLRKGVLSGVNEPLNIVIWTTTPWTLPANKAIAVHKDIVYSVVQDSENDGELTIVAASRLASYQDILKRELIVVQTGLSGSVLAGNLQYENPFQKANGLQPVIHADFVTDLSGTGLVHIAPGHGMDDYHACSALGIPAFAPVDDTGAFTKEAFPSHPEVLEGKLVQAPTLKGQPGFEDSATMAIVEYLTEHNLLRALQDLQHKYPIDWRTKQPVIVRATEQWFANVDGIKERAMRAIDQVEFIPHSGRSRLESFVQSRSQWCISRQRAWGVPIPALYRVDEGKHEATMDSEIIRHILEVVRERGIDAWWTDPDNDPAWTPKHLPGTYVRGRDTMDVWFDSGTSWTLLPPRDDQPVADIYLEGTDQHRGWFQSSLLTYVATHGADSEAVKPPFKTLITHGFTLDSDGRKMSKSLGNVISPSQITSGELLPPLKRKKQKGAKQDQVKDGAPTYDFMGPDALRLWVAGSDYTTDVTIGQPVLQSVNQTLHKYRVTFKWLLGIFSLPTCPPIFISFNAIRTVIATHDTKTFPLADQLSLHRLQKLSQEVHTHYTNYEFFKGVNAINKFITNDLSAFYFETLKDRVYAGTKQDCQHIQSILALVFYELMQALAPICPLLVEEVWDHVPGPLKLGSVHPAREPWTLLKLQPSHPGIPVEESYYDRWNMLSTALKAAQERLRAKKKMGSSLECSVVVGLPESISDHWLKNLLLGNTGNTWNDQGRDLANLFVVSEMEAMSRDETESLIKMWRERNEKGVGEVWWEEEKVKWKISEGRQTEEEILVVVAKPRKFKCPRCWRFLAMHKDGLCGRCESVVKEEGL</sequence>
<dbReference type="Proteomes" id="UP000799755">
    <property type="component" value="Unassembled WGS sequence"/>
</dbReference>